<dbReference type="GO" id="GO:0016829">
    <property type="term" value="F:lyase activity"/>
    <property type="evidence" value="ECO:0007669"/>
    <property type="project" value="UniProtKB-KW"/>
</dbReference>
<dbReference type="InterPro" id="IPR017900">
    <property type="entry name" value="4Fe4S_Fe_S_CS"/>
</dbReference>
<evidence type="ECO:0000259" key="9">
    <source>
        <dbReference type="PROSITE" id="PS51379"/>
    </source>
</evidence>
<feature type="domain" description="4Fe-4S ferredoxin-type" evidence="9">
    <location>
        <begin position="75"/>
        <end position="102"/>
    </location>
</feature>
<evidence type="ECO:0000256" key="8">
    <source>
        <dbReference type="ARBA" id="ARBA00023014"/>
    </source>
</evidence>
<dbReference type="SUPFAM" id="SSF54862">
    <property type="entry name" value="4Fe-4S ferredoxins"/>
    <property type="match status" value="1"/>
</dbReference>
<gene>
    <name evidence="11" type="ORF">SAMN04487850_1667</name>
</gene>
<dbReference type="InterPro" id="IPR007197">
    <property type="entry name" value="rSAM"/>
</dbReference>
<keyword evidence="3" id="KW-0004">4Fe-4S</keyword>
<comment type="cofactor">
    <cofactor evidence="1">
        <name>[4Fe-4S] cluster</name>
        <dbReference type="ChEBI" id="CHEBI:49883"/>
    </cofactor>
</comment>
<dbReference type="GO" id="GO:0051539">
    <property type="term" value="F:4 iron, 4 sulfur cluster binding"/>
    <property type="evidence" value="ECO:0007669"/>
    <property type="project" value="UniProtKB-KW"/>
</dbReference>
<dbReference type="EMBL" id="FOIQ01000003">
    <property type="protein sequence ID" value="SEW10335.1"/>
    <property type="molecule type" value="Genomic_DNA"/>
</dbReference>
<keyword evidence="4" id="KW-0949">S-adenosyl-L-methionine</keyword>
<evidence type="ECO:0000256" key="5">
    <source>
        <dbReference type="ARBA" id="ARBA00022723"/>
    </source>
</evidence>
<proteinExistence type="inferred from homology"/>
<dbReference type="InterPro" id="IPR040074">
    <property type="entry name" value="BssD/PflA/YjjW"/>
</dbReference>
<keyword evidence="11" id="KW-0670">Pyruvate</keyword>
<dbReference type="Pfam" id="PF13353">
    <property type="entry name" value="Fer4_12"/>
    <property type="match status" value="1"/>
</dbReference>
<protein>
    <submittedName>
        <fullName evidence="11">Pyruvate formate lyase activating enzyme</fullName>
    </submittedName>
</protein>
<evidence type="ECO:0000256" key="1">
    <source>
        <dbReference type="ARBA" id="ARBA00001966"/>
    </source>
</evidence>
<name>A0A1I0P7H2_9BACT</name>
<keyword evidence="8" id="KW-0411">Iron-sulfur</keyword>
<dbReference type="PANTHER" id="PTHR30352">
    <property type="entry name" value="PYRUVATE FORMATE-LYASE-ACTIVATING ENZYME"/>
    <property type="match status" value="1"/>
</dbReference>
<keyword evidence="7" id="KW-0408">Iron</keyword>
<dbReference type="PANTHER" id="PTHR30352:SF4">
    <property type="entry name" value="PYRUVATE FORMATE-LYASE 2-ACTIVATING ENZYME"/>
    <property type="match status" value="1"/>
</dbReference>
<dbReference type="NCBIfam" id="TIGR02494">
    <property type="entry name" value="PFLE_PFLC"/>
    <property type="match status" value="1"/>
</dbReference>
<dbReference type="Proteomes" id="UP000199373">
    <property type="component" value="Unassembled WGS sequence"/>
</dbReference>
<dbReference type="PROSITE" id="PS51918">
    <property type="entry name" value="RADICAL_SAM"/>
    <property type="match status" value="1"/>
</dbReference>
<reference evidence="11 12" key="1">
    <citation type="submission" date="2016-10" db="EMBL/GenBank/DDBJ databases">
        <authorList>
            <person name="de Groot N.N."/>
        </authorList>
    </citation>
    <scope>NUCLEOTIDE SEQUENCE [LARGE SCALE GENOMIC DNA]</scope>
    <source>
        <strain evidence="11 12">TC2-24</strain>
    </source>
</reference>
<dbReference type="CDD" id="cd01335">
    <property type="entry name" value="Radical_SAM"/>
    <property type="match status" value="1"/>
</dbReference>
<evidence type="ECO:0000256" key="3">
    <source>
        <dbReference type="ARBA" id="ARBA00022485"/>
    </source>
</evidence>
<evidence type="ECO:0000313" key="12">
    <source>
        <dbReference type="Proteomes" id="UP000199373"/>
    </source>
</evidence>
<dbReference type="InterPro" id="IPR012839">
    <property type="entry name" value="Organic_radical_activase"/>
</dbReference>
<evidence type="ECO:0000256" key="2">
    <source>
        <dbReference type="ARBA" id="ARBA00009777"/>
    </source>
</evidence>
<evidence type="ECO:0000256" key="6">
    <source>
        <dbReference type="ARBA" id="ARBA00023002"/>
    </source>
</evidence>
<dbReference type="InterPro" id="IPR001989">
    <property type="entry name" value="Radical_activat_CS"/>
</dbReference>
<keyword evidence="12" id="KW-1185">Reference proteome</keyword>
<dbReference type="Pfam" id="PF04055">
    <property type="entry name" value="Radical_SAM"/>
    <property type="match status" value="1"/>
</dbReference>
<dbReference type="RefSeq" id="WP_091915825.1">
    <property type="nucleotide sequence ID" value="NZ_FOIQ01000003.1"/>
</dbReference>
<dbReference type="PIRSF" id="PIRSF000371">
    <property type="entry name" value="PFL_act_enz"/>
    <property type="match status" value="1"/>
</dbReference>
<dbReference type="Gene3D" id="3.30.70.20">
    <property type="match status" value="1"/>
</dbReference>
<dbReference type="PROSITE" id="PS00198">
    <property type="entry name" value="4FE4S_FER_1"/>
    <property type="match status" value="2"/>
</dbReference>
<feature type="domain" description="4Fe-4S ferredoxin-type" evidence="9">
    <location>
        <begin position="44"/>
        <end position="73"/>
    </location>
</feature>
<dbReference type="PROSITE" id="PS51379">
    <property type="entry name" value="4FE4S_FER_2"/>
    <property type="match status" value="2"/>
</dbReference>
<sequence>MALVFDIKRYAINDGPGIRTTVFLKGCPLRCVWCHNPEGWTTQPQLLYKASRCIGCRTCVDVCPQHLLSLTPHGISMKESSCSLCETCTNECPTKALEVCGKEWSMDLLMTEIEKERAVMEESGGGVTLCGGEPLMHPDYTVALLRELGARGLHRVVDTTLYASSDVVRAVADLCELFLVDLKLMDSHKHCLYTGVPNELILRNIRLLTEMGKSFRIRIPLIEGVNADEENIEQTALFLEGLPSPGDKCGRFVNLLPYHDVGKDKHRRMWSTYNPQGYPMSTPSEETLQRCAAQMEAHGLHVVVGG</sequence>
<dbReference type="InterPro" id="IPR034457">
    <property type="entry name" value="Organic_radical-activating"/>
</dbReference>
<keyword evidence="5" id="KW-0479">Metal-binding</keyword>
<comment type="similarity">
    <text evidence="2">Belongs to the organic radical-activating enzymes family.</text>
</comment>
<evidence type="ECO:0000313" key="11">
    <source>
        <dbReference type="EMBL" id="SEW10335.1"/>
    </source>
</evidence>
<dbReference type="Gene3D" id="3.80.30.10">
    <property type="entry name" value="pyruvate-formate lyase- activating enzyme"/>
    <property type="match status" value="1"/>
</dbReference>
<dbReference type="InterPro" id="IPR058240">
    <property type="entry name" value="rSAM_sf"/>
</dbReference>
<dbReference type="GO" id="GO:0016491">
    <property type="term" value="F:oxidoreductase activity"/>
    <property type="evidence" value="ECO:0007669"/>
    <property type="project" value="UniProtKB-KW"/>
</dbReference>
<dbReference type="Pfam" id="PF12838">
    <property type="entry name" value="Fer4_7"/>
    <property type="match status" value="1"/>
</dbReference>
<keyword evidence="11" id="KW-0456">Lyase</keyword>
<dbReference type="SFLD" id="SFLDG01066">
    <property type="entry name" value="organic_radical-activating_enz"/>
    <property type="match status" value="1"/>
</dbReference>
<dbReference type="PROSITE" id="PS01087">
    <property type="entry name" value="RADICAL_ACTIVATING"/>
    <property type="match status" value="1"/>
</dbReference>
<organism evidence="11 12">
    <name type="scientific">Prevotella aff. ruminicola Tc2-24</name>
    <dbReference type="NCBI Taxonomy" id="81582"/>
    <lineage>
        <taxon>Bacteria</taxon>
        <taxon>Pseudomonadati</taxon>
        <taxon>Bacteroidota</taxon>
        <taxon>Bacteroidia</taxon>
        <taxon>Bacteroidales</taxon>
        <taxon>Prevotellaceae</taxon>
        <taxon>Prevotella</taxon>
    </lineage>
</organism>
<keyword evidence="6" id="KW-0560">Oxidoreductase</keyword>
<dbReference type="InterPro" id="IPR017896">
    <property type="entry name" value="4Fe4S_Fe-S-bd"/>
</dbReference>
<accession>A0A1I0P7H2</accession>
<feature type="domain" description="Radical SAM core" evidence="10">
    <location>
        <begin position="13"/>
        <end position="306"/>
    </location>
</feature>
<evidence type="ECO:0000256" key="4">
    <source>
        <dbReference type="ARBA" id="ARBA00022691"/>
    </source>
</evidence>
<dbReference type="SUPFAM" id="SSF102114">
    <property type="entry name" value="Radical SAM enzymes"/>
    <property type="match status" value="1"/>
</dbReference>
<dbReference type="AlphaFoldDB" id="A0A1I0P7H2"/>
<dbReference type="SFLD" id="SFLDS00029">
    <property type="entry name" value="Radical_SAM"/>
    <property type="match status" value="1"/>
</dbReference>
<dbReference type="SFLD" id="SFLDG01118">
    <property type="entry name" value="activating_enzymes__group_2"/>
    <property type="match status" value="1"/>
</dbReference>
<dbReference type="GO" id="GO:0046872">
    <property type="term" value="F:metal ion binding"/>
    <property type="evidence" value="ECO:0007669"/>
    <property type="project" value="UniProtKB-KW"/>
</dbReference>
<evidence type="ECO:0000256" key="7">
    <source>
        <dbReference type="ARBA" id="ARBA00023004"/>
    </source>
</evidence>
<evidence type="ECO:0000259" key="10">
    <source>
        <dbReference type="PROSITE" id="PS51918"/>
    </source>
</evidence>